<name>A0ABU3KIK4_9BURK</name>
<evidence type="ECO:0000256" key="1">
    <source>
        <dbReference type="SAM" id="MobiDB-lite"/>
    </source>
</evidence>
<comment type="caution">
    <text evidence="2">The sequence shown here is derived from an EMBL/GenBank/DDBJ whole genome shotgun (WGS) entry which is preliminary data.</text>
</comment>
<dbReference type="Pfam" id="PF07793">
    <property type="entry name" value="DUF1631"/>
    <property type="match status" value="1"/>
</dbReference>
<keyword evidence="3" id="KW-1185">Reference proteome</keyword>
<reference evidence="2 3" key="1">
    <citation type="submission" date="2023-08" db="EMBL/GenBank/DDBJ databases">
        <title>Rhodoferax potami sp. nov. and Rhodoferax mekongensis sp. nov., isolated from the Mekong River in Thailand.</title>
        <authorList>
            <person name="Kitikhun S."/>
            <person name="Charoenyingcharoen P."/>
            <person name="Siriarchawattana P."/>
            <person name="Likhitrattanapisal S."/>
            <person name="Nilsakha T."/>
            <person name="Chanpet A."/>
            <person name="Rattanawaree P."/>
            <person name="Ingsriswang S."/>
        </authorList>
    </citation>
    <scope>NUCLEOTIDE SEQUENCE [LARGE SCALE GENOMIC DNA]</scope>
    <source>
        <strain evidence="2 3">TBRC 17660</strain>
    </source>
</reference>
<gene>
    <name evidence="2" type="ORF">RAE19_02470</name>
</gene>
<dbReference type="EMBL" id="JAVBIK010000001">
    <property type="protein sequence ID" value="MDT7517615.1"/>
    <property type="molecule type" value="Genomic_DNA"/>
</dbReference>
<protein>
    <submittedName>
        <fullName evidence="2">DUF1631 family protein</fullName>
    </submittedName>
</protein>
<organism evidence="2 3">
    <name type="scientific">Rhodoferax potami</name>
    <dbReference type="NCBI Taxonomy" id="3068338"/>
    <lineage>
        <taxon>Bacteria</taxon>
        <taxon>Pseudomonadati</taxon>
        <taxon>Pseudomonadota</taxon>
        <taxon>Betaproteobacteria</taxon>
        <taxon>Burkholderiales</taxon>
        <taxon>Comamonadaceae</taxon>
        <taxon>Rhodoferax</taxon>
    </lineage>
</organism>
<dbReference type="InterPro" id="IPR012434">
    <property type="entry name" value="DUF1631"/>
</dbReference>
<evidence type="ECO:0000313" key="2">
    <source>
        <dbReference type="EMBL" id="MDT7517615.1"/>
    </source>
</evidence>
<evidence type="ECO:0000313" key="3">
    <source>
        <dbReference type="Proteomes" id="UP001321700"/>
    </source>
</evidence>
<proteinExistence type="predicted"/>
<accession>A0ABU3KIK4</accession>
<dbReference type="RefSeq" id="WP_313873428.1">
    <property type="nucleotide sequence ID" value="NZ_JAVBIK010000001.1"/>
</dbReference>
<feature type="region of interest" description="Disordered" evidence="1">
    <location>
        <begin position="238"/>
        <end position="290"/>
    </location>
</feature>
<sequence>MSAFQSLTAGNSTPESRARAQRLVRAMVGRTLGFFEERDTASLKHLRGHLLDLADGKLPVIQGQNLRAASVLLDRQPERFLKSYRNQLRLALQEEVATTWPALTQLSASPKPTADTLEGMSFSLIDVDEVHRILLLDRVAQRFNLHFEPLLTTLTTQLAALMGDESASLSQNPFRPLVLLKGFMLGWEKGELDPQVTEHLVDTLEPAHFVDLGPLYTELIATLTQAGVHATTVHRIRKSPNGSSQFAPLTGAADLGPRSAGAPLAATTESSSLTHRDTPPAAPESAPSVWSQWGPARQEWVQQARHFLRRLGVGRPSVEQAGGFELSDADSGGTPGAHNSLSIPADPALLQYLSAMQAGTGRGSRYQFLESDDAKETAGSPHNVLRKLGDQPTFQQAQELDRGTVNALAEVFDYVFTDGAIPAELKVVIGRLQIPVLRAAMVDRDFFLSAEHPARKLVDTLASASVAWTPDKGEQDPLYQRIESTVQRVLHEFNDDLTLFAALLADFTEFLFESERQADQHIEPFASRENDEEQLAAALAQADEAVHARISALPEHLPLAPFLKPFLTTQWRQVIAVAWMTEDTHPGHWNRTLATMDQLIWSTQPKTKPEERQELVGVLPELVRTLNAELDSIGWDGEYRANFTRRLIATHMLAIRMKAAPPLDTQGAALEAHAADEAMQALDERRAGKLAEQDAEQMDDFDASAQLLTRGVWFEKVSPETPPFRCRLSWVSPMRTRFLFTNREGFDAFVLSEREVAAMLRRHELQMLDQAPIVERALNRLMADNAPELRLQA</sequence>
<dbReference type="Proteomes" id="UP001321700">
    <property type="component" value="Unassembled WGS sequence"/>
</dbReference>